<keyword evidence="3" id="KW-1185">Reference proteome</keyword>
<dbReference type="InterPro" id="IPR012902">
    <property type="entry name" value="N_methyl_site"/>
</dbReference>
<keyword evidence="1" id="KW-1133">Transmembrane helix</keyword>
<sequence>MSRQEVTMNVNVNVNVNTNKQVGFTLIELIMVIVILGILSAFALPRFADLSGNAEIAAMEGAYASAKSTSAIVHASALANGATAATGNIIMEGANFATVNGYPDAGGILGATGVDAANGFGISEAANLSDYILIYDTTGAFNTASSAASKVAATSVLITVDQGVADSPCFTYTQAGTNAAPTFSNIGTLDITAAPVLTC</sequence>
<keyword evidence="1" id="KW-0472">Membrane</keyword>
<proteinExistence type="predicted"/>
<evidence type="ECO:0000313" key="3">
    <source>
        <dbReference type="Proteomes" id="UP000229757"/>
    </source>
</evidence>
<organism evidence="2 3">
    <name type="scientific">Reinekea forsetii</name>
    <dbReference type="NCBI Taxonomy" id="1336806"/>
    <lineage>
        <taxon>Bacteria</taxon>
        <taxon>Pseudomonadati</taxon>
        <taxon>Pseudomonadota</taxon>
        <taxon>Gammaproteobacteria</taxon>
        <taxon>Oceanospirillales</taxon>
        <taxon>Saccharospirillaceae</taxon>
        <taxon>Reinekea</taxon>
    </lineage>
</organism>
<dbReference type="AlphaFoldDB" id="A0A2K8KSY7"/>
<reference evidence="2 3" key="1">
    <citation type="journal article" date="2017" name="Environ. Microbiol.">
        <title>Genomic and physiological analyses of 'Reinekea forsetii' reveal a versatile opportunistic lifestyle during spring algae blooms.</title>
        <authorList>
            <person name="Avci B."/>
            <person name="Hahnke R.L."/>
            <person name="Chafee M."/>
            <person name="Fischer T."/>
            <person name="Gruber-Vodicka H."/>
            <person name="Tegetmeyer H.E."/>
            <person name="Harder J."/>
            <person name="Fuchs B.M."/>
            <person name="Amann R.I."/>
            <person name="Teeling H."/>
        </authorList>
    </citation>
    <scope>NUCLEOTIDE SEQUENCE [LARGE SCALE GENOMIC DNA]</scope>
    <source>
        <strain evidence="2 3">Hel1_31_D35</strain>
    </source>
</reference>
<keyword evidence="1" id="KW-0812">Transmembrane</keyword>
<gene>
    <name evidence="2" type="primary">mshA</name>
    <name evidence="2" type="ORF">REIFOR_02608</name>
</gene>
<evidence type="ECO:0000256" key="1">
    <source>
        <dbReference type="SAM" id="Phobius"/>
    </source>
</evidence>
<dbReference type="InterPro" id="IPR045584">
    <property type="entry name" value="Pilin-like"/>
</dbReference>
<dbReference type="Pfam" id="PF07963">
    <property type="entry name" value="N_methyl"/>
    <property type="match status" value="1"/>
</dbReference>
<accession>A0A2K8KSY7</accession>
<name>A0A2K8KSY7_9GAMM</name>
<dbReference type="NCBIfam" id="TIGR02532">
    <property type="entry name" value="IV_pilin_GFxxxE"/>
    <property type="match status" value="1"/>
</dbReference>
<evidence type="ECO:0000313" key="2">
    <source>
        <dbReference type="EMBL" id="ATX77732.1"/>
    </source>
</evidence>
<protein>
    <submittedName>
        <fullName evidence="2">MSHA pilin protein MshA</fullName>
    </submittedName>
</protein>
<dbReference type="SUPFAM" id="SSF54523">
    <property type="entry name" value="Pili subunits"/>
    <property type="match status" value="1"/>
</dbReference>
<dbReference type="Gene3D" id="3.30.700.10">
    <property type="entry name" value="Glycoprotein, Type 4 Pilin"/>
    <property type="match status" value="1"/>
</dbReference>
<dbReference type="Proteomes" id="UP000229757">
    <property type="component" value="Chromosome"/>
</dbReference>
<dbReference type="KEGG" id="rfo:REIFOR_02608"/>
<dbReference type="EMBL" id="CP011797">
    <property type="protein sequence ID" value="ATX77732.1"/>
    <property type="molecule type" value="Genomic_DNA"/>
</dbReference>
<feature type="transmembrane region" description="Helical" evidence="1">
    <location>
        <begin position="22"/>
        <end position="44"/>
    </location>
</feature>